<dbReference type="InParanoid" id="A0A078AAQ6"/>
<evidence type="ECO:0000313" key="2">
    <source>
        <dbReference type="Proteomes" id="UP000039865"/>
    </source>
</evidence>
<dbReference type="EMBL" id="CCKQ01007927">
    <property type="protein sequence ID" value="CDW79365.1"/>
    <property type="molecule type" value="Genomic_DNA"/>
</dbReference>
<dbReference type="InterPro" id="IPR036770">
    <property type="entry name" value="Ankyrin_rpt-contain_sf"/>
</dbReference>
<gene>
    <name evidence="1" type="primary">Contig6266.g6703</name>
    <name evidence="1" type="ORF">STYLEM_8352</name>
</gene>
<name>A0A078AAQ6_STYLE</name>
<dbReference type="Proteomes" id="UP000039865">
    <property type="component" value="Unassembled WGS sequence"/>
</dbReference>
<accession>A0A078AAQ6</accession>
<proteinExistence type="predicted"/>
<organism evidence="1 2">
    <name type="scientific">Stylonychia lemnae</name>
    <name type="common">Ciliate</name>
    <dbReference type="NCBI Taxonomy" id="5949"/>
    <lineage>
        <taxon>Eukaryota</taxon>
        <taxon>Sar</taxon>
        <taxon>Alveolata</taxon>
        <taxon>Ciliophora</taxon>
        <taxon>Intramacronucleata</taxon>
        <taxon>Spirotrichea</taxon>
        <taxon>Stichotrichia</taxon>
        <taxon>Sporadotrichida</taxon>
        <taxon>Oxytrichidae</taxon>
        <taxon>Stylonychinae</taxon>
        <taxon>Stylonychia</taxon>
    </lineage>
</organism>
<dbReference type="SUPFAM" id="SSF48403">
    <property type="entry name" value="Ankyrin repeat"/>
    <property type="match status" value="1"/>
</dbReference>
<sequence length="721" mass="85218">MKLQRGKIAAYGKKNFSRSFRYNDSDVILFSYNGDVMTLKSAMFKNEMPDLLSIRGFSQTIQLKSYRSKSQSNQASINSLSDQDGDQSKNDQRLIQTNMWSPITFAIFKNQLEVVKFFMSSFEEKKRVNPYLALIQSIFVKEKQSYLDEISVDEECLCYKICVSNRSLEMVSYLLTFSHVWKAKHIEFLVKEIIKTDWNLQALSKVIESKSFANVVKQIDDLQQQIDFFDKLFGEYFEFSRSIEETRSTFDDSIDESERTQYRDTEKYYQKWVVSIIKCLVRSNFAIVFTFLMIRISHGHQNQTNLEVTLESLTEKQVREQCQDFTMQQILDIFSSKIFEQALDHEYVRTFYDTMSSNIHIQDQSRLQDHQNHEIQFFRHVKKANVQEISQNSNIYRQLKYHQIQDSFGEVDFSENEQNLLLSLFKTNDVSILRRLNPINMAILYNHVNILRVFIDKWGYILRRRDIKCPDYKLISKSNNGLMIFEAAVKLKNHSMFKYLWDNHAYLFRLSDFCQGTKIIIESKDQTLIAFLLNSHTTHEFFNIFSFSFRFTYLSEYIFNSLQAMIEDTVENKQVIALVHQELHKQPFAFYTFAIFYEHGLMLSCLKSLDNTSQRDVALFVKHNPKSADKFITEIIKDEVAMKLHDNFTQQQKYIDQSKASQNIQQTQLESQKLREKEIETLENIKLFRESLENFARSIQMELKILDMNNSKTKSQTSSNS</sequence>
<reference evidence="1 2" key="1">
    <citation type="submission" date="2014-06" db="EMBL/GenBank/DDBJ databases">
        <authorList>
            <person name="Swart Estienne"/>
        </authorList>
    </citation>
    <scope>NUCLEOTIDE SEQUENCE [LARGE SCALE GENOMIC DNA]</scope>
    <source>
        <strain evidence="1 2">130c</strain>
    </source>
</reference>
<evidence type="ECO:0000313" key="1">
    <source>
        <dbReference type="EMBL" id="CDW79365.1"/>
    </source>
</evidence>
<protein>
    <submittedName>
        <fullName evidence="1">Uncharacterized protein</fullName>
    </submittedName>
</protein>
<dbReference type="AlphaFoldDB" id="A0A078AAQ6"/>
<keyword evidence="2" id="KW-1185">Reference proteome</keyword>